<comment type="caution">
    <text evidence="2">The sequence shown here is derived from an EMBL/GenBank/DDBJ whole genome shotgun (WGS) entry which is preliminary data.</text>
</comment>
<dbReference type="RefSeq" id="WP_326839903.1">
    <property type="nucleotide sequence ID" value="NZ_SVNY01000001.1"/>
</dbReference>
<sequence>MPQKKRTETLLGVLAVVLAAISLLCFFAAYQLRTQAKQNMDALPPRMLVGRFSQDAGQNEGSAPRPACRNQPQEKSGAFSARQCPAAL</sequence>
<proteinExistence type="predicted"/>
<organism evidence="2 3">
    <name type="scientific">Faecalispora sporosphaeroides</name>
    <dbReference type="NCBI Taxonomy" id="1549"/>
    <lineage>
        <taxon>Bacteria</taxon>
        <taxon>Bacillati</taxon>
        <taxon>Bacillota</taxon>
        <taxon>Clostridia</taxon>
        <taxon>Eubacteriales</taxon>
        <taxon>Oscillospiraceae</taxon>
        <taxon>Faecalispora</taxon>
    </lineage>
</organism>
<evidence type="ECO:0000256" key="1">
    <source>
        <dbReference type="SAM" id="MobiDB-lite"/>
    </source>
</evidence>
<evidence type="ECO:0000313" key="3">
    <source>
        <dbReference type="Proteomes" id="UP000754750"/>
    </source>
</evidence>
<dbReference type="Proteomes" id="UP000754750">
    <property type="component" value="Unassembled WGS sequence"/>
</dbReference>
<dbReference type="EMBL" id="SVNY01000001">
    <property type="protein sequence ID" value="MBE6832452.1"/>
    <property type="molecule type" value="Genomic_DNA"/>
</dbReference>
<protein>
    <submittedName>
        <fullName evidence="2">Uncharacterized protein</fullName>
    </submittedName>
</protein>
<reference evidence="2" key="1">
    <citation type="submission" date="2019-04" db="EMBL/GenBank/DDBJ databases">
        <title>Evolution of Biomass-Degrading Anaerobic Consortia Revealed by Metagenomics.</title>
        <authorList>
            <person name="Peng X."/>
        </authorList>
    </citation>
    <scope>NUCLEOTIDE SEQUENCE</scope>
    <source>
        <strain evidence="2">SIG551</strain>
    </source>
</reference>
<evidence type="ECO:0000313" key="2">
    <source>
        <dbReference type="EMBL" id="MBE6832452.1"/>
    </source>
</evidence>
<dbReference type="AlphaFoldDB" id="A0A928KW33"/>
<name>A0A928KW33_9FIRM</name>
<accession>A0A928KW33</accession>
<feature type="region of interest" description="Disordered" evidence="1">
    <location>
        <begin position="53"/>
        <end position="88"/>
    </location>
</feature>
<gene>
    <name evidence="2" type="ORF">E7512_02520</name>
</gene>